<evidence type="ECO:0000256" key="1">
    <source>
        <dbReference type="ARBA" id="ARBA00005701"/>
    </source>
</evidence>
<dbReference type="Pfam" id="PF07896">
    <property type="entry name" value="DUF1674"/>
    <property type="match status" value="1"/>
</dbReference>
<dbReference type="PANTHER" id="PTHR28524:SF3">
    <property type="entry name" value="SUCCINATE DEHYDROGENASE ASSEMBLY FACTOR 4, MITOCHONDRIAL"/>
    <property type="match status" value="1"/>
</dbReference>
<reference evidence="4" key="1">
    <citation type="submission" date="2020-01" db="EMBL/GenBank/DDBJ databases">
        <title>Genome sequence of Kobresia littledalei, the first chromosome-level genome in the family Cyperaceae.</title>
        <authorList>
            <person name="Qu G."/>
        </authorList>
    </citation>
    <scope>NUCLEOTIDE SEQUENCE</scope>
    <source>
        <strain evidence="4">C.B.Clarke</strain>
        <tissue evidence="4">Leaf</tissue>
    </source>
</reference>
<dbReference type="Proteomes" id="UP000623129">
    <property type="component" value="Unassembled WGS sequence"/>
</dbReference>
<proteinExistence type="inferred from homology"/>
<evidence type="ECO:0000256" key="2">
    <source>
        <dbReference type="ARBA" id="ARBA00022170"/>
    </source>
</evidence>
<evidence type="ECO:0000256" key="3">
    <source>
        <dbReference type="SAM" id="MobiDB-lite"/>
    </source>
</evidence>
<keyword evidence="5" id="KW-1185">Reference proteome</keyword>
<feature type="region of interest" description="Disordered" evidence="3">
    <location>
        <begin position="44"/>
        <end position="126"/>
    </location>
</feature>
<protein>
    <recommendedName>
        <fullName evidence="2">Succinate dehydrogenase assembly factor 4, mitochondrial</fullName>
    </recommendedName>
</protein>
<comment type="caution">
    <text evidence="4">The sequence shown here is derived from an EMBL/GenBank/DDBJ whole genome shotgun (WGS) entry which is preliminary data.</text>
</comment>
<dbReference type="AlphaFoldDB" id="A0A833QSR0"/>
<dbReference type="GO" id="GO:0005739">
    <property type="term" value="C:mitochondrion"/>
    <property type="evidence" value="ECO:0007669"/>
    <property type="project" value="TreeGrafter"/>
</dbReference>
<dbReference type="PANTHER" id="PTHR28524">
    <property type="entry name" value="SUCCINATE DEHYDROGENASE ASSEMBLY FACTOR 4, MITOCHONDRIAL"/>
    <property type="match status" value="1"/>
</dbReference>
<sequence>MYQIYVPPPATTDLQNKEITMANKLCRLLSLDRSPLSVSISQQMRHLSDVSYPATPSQEASRSASTPSEKEEKEKVESKQIEEPTGDGDGEKGLDVNKLTGEVGGPKGPEPTRYGDWEQKGRCSDF</sequence>
<comment type="similarity">
    <text evidence="1">Belongs to the SDHAF4 family.</text>
</comment>
<evidence type="ECO:0000313" key="4">
    <source>
        <dbReference type="EMBL" id="KAF3328599.1"/>
    </source>
</evidence>
<feature type="compositionally biased region" description="Basic and acidic residues" evidence="3">
    <location>
        <begin position="113"/>
        <end position="126"/>
    </location>
</feature>
<organism evidence="4 5">
    <name type="scientific">Carex littledalei</name>
    <dbReference type="NCBI Taxonomy" id="544730"/>
    <lineage>
        <taxon>Eukaryota</taxon>
        <taxon>Viridiplantae</taxon>
        <taxon>Streptophyta</taxon>
        <taxon>Embryophyta</taxon>
        <taxon>Tracheophyta</taxon>
        <taxon>Spermatophyta</taxon>
        <taxon>Magnoliopsida</taxon>
        <taxon>Liliopsida</taxon>
        <taxon>Poales</taxon>
        <taxon>Cyperaceae</taxon>
        <taxon>Cyperoideae</taxon>
        <taxon>Cariceae</taxon>
        <taxon>Carex</taxon>
        <taxon>Carex subgen. Euthyceras</taxon>
    </lineage>
</organism>
<gene>
    <name evidence="4" type="ORF">FCM35_KLT05677</name>
</gene>
<evidence type="ECO:0000313" key="5">
    <source>
        <dbReference type="Proteomes" id="UP000623129"/>
    </source>
</evidence>
<accession>A0A833QSR0</accession>
<name>A0A833QSR0_9POAL</name>
<dbReference type="InterPro" id="IPR012875">
    <property type="entry name" value="SDHF4"/>
</dbReference>
<dbReference type="GO" id="GO:0034553">
    <property type="term" value="P:mitochondrial respiratory chain complex II assembly"/>
    <property type="evidence" value="ECO:0007669"/>
    <property type="project" value="TreeGrafter"/>
</dbReference>
<dbReference type="EMBL" id="SWLB01000015">
    <property type="protein sequence ID" value="KAF3328599.1"/>
    <property type="molecule type" value="Genomic_DNA"/>
</dbReference>
<feature type="compositionally biased region" description="Basic and acidic residues" evidence="3">
    <location>
        <begin position="68"/>
        <end position="82"/>
    </location>
</feature>
<dbReference type="OrthoDB" id="201362at2759"/>